<name>A0A428MT87_9BACI</name>
<evidence type="ECO:0000313" key="3">
    <source>
        <dbReference type="Proteomes" id="UP000275076"/>
    </source>
</evidence>
<dbReference type="InterPro" id="IPR009996">
    <property type="entry name" value="YycH"/>
</dbReference>
<dbReference type="InterPro" id="IPR042274">
    <property type="entry name" value="YycH/YycI_2"/>
</dbReference>
<gene>
    <name evidence="2" type="ORF">D7Z54_31815</name>
</gene>
<dbReference type="Pfam" id="PF07435">
    <property type="entry name" value="YycH"/>
    <property type="match status" value="1"/>
</dbReference>
<feature type="domain" description="Regulatory protein YycH" evidence="1">
    <location>
        <begin position="4"/>
        <end position="342"/>
    </location>
</feature>
<dbReference type="EMBL" id="RBVX01000074">
    <property type="protein sequence ID" value="RSL29343.1"/>
    <property type="molecule type" value="Genomic_DNA"/>
</dbReference>
<evidence type="ECO:0000259" key="1">
    <source>
        <dbReference type="Pfam" id="PF07435"/>
    </source>
</evidence>
<comment type="caution">
    <text evidence="2">The sequence shown here is derived from an EMBL/GenBank/DDBJ whole genome shotgun (WGS) entry which is preliminary data.</text>
</comment>
<accession>A0A428MT87</accession>
<evidence type="ECO:0000313" key="2">
    <source>
        <dbReference type="EMBL" id="RSL29343.1"/>
    </source>
</evidence>
<dbReference type="AlphaFoldDB" id="A0A428MT87"/>
<organism evidence="2 3">
    <name type="scientific">Salibacterium salarium</name>
    <dbReference type="NCBI Taxonomy" id="284579"/>
    <lineage>
        <taxon>Bacteria</taxon>
        <taxon>Bacillati</taxon>
        <taxon>Bacillota</taxon>
        <taxon>Bacilli</taxon>
        <taxon>Bacillales</taxon>
        <taxon>Bacillaceae</taxon>
    </lineage>
</organism>
<proteinExistence type="predicted"/>
<dbReference type="OrthoDB" id="2382185at2"/>
<dbReference type="RefSeq" id="WP_143006048.1">
    <property type="nucleotide sequence ID" value="NZ_RBVX01000074.1"/>
</dbReference>
<reference evidence="2 3" key="1">
    <citation type="submission" date="2018-10" db="EMBL/GenBank/DDBJ databases">
        <title>Draft genome sequence of Bacillus salarius IM0101, isolated from a hypersaline soil in Inner Mongolia, China.</title>
        <authorList>
            <person name="Yamprayoonswat W."/>
            <person name="Boonvisut S."/>
            <person name="Jumpathong W."/>
            <person name="Sittihan S."/>
            <person name="Ruangsuj P."/>
            <person name="Wanthongcharoen S."/>
            <person name="Thongpramul N."/>
            <person name="Pimmason S."/>
            <person name="Yu B."/>
            <person name="Yasawong M."/>
        </authorList>
    </citation>
    <scope>NUCLEOTIDE SEQUENCE [LARGE SCALE GENOMIC DNA]</scope>
    <source>
        <strain evidence="2 3">IM0101</strain>
    </source>
</reference>
<dbReference type="CDD" id="cd15787">
    <property type="entry name" value="YycH_N"/>
    <property type="match status" value="1"/>
</dbReference>
<feature type="non-terminal residue" evidence="2">
    <location>
        <position position="1"/>
    </location>
</feature>
<dbReference type="Proteomes" id="UP000275076">
    <property type="component" value="Unassembled WGS sequence"/>
</dbReference>
<sequence>EFNEDALYEAPRMAEIIFPTSIPGEIMEQILQFEDDTPSLPMEAVDRILIKDEGGDTENLNVQFVSHEESFVLEGETNFSLSEFREEYVLQMDDYMSVFGYELENNAPVSETIYLPEDPVTYNTLSDTSTEIDYNNFLGLLFSESDYVEQYRQDNEEASFTDGNRMMSIEENGTYLSYVNPVYSENNTDAKNHVIDTTFQFVNSRGGWMDNYRLFDWEHQSQEDSSKYRMIVAGLPIFSSSGPDLTSINVARSGGQVSEYSRPLFSLDDTPIDARGSVELASGQAVIDYANNQFEASKIEDIQVGYQMERTDSLVVRFEPSWYIKYDGAWYPVDLNETTASEEG</sequence>
<protein>
    <recommendedName>
        <fullName evidence="1">Regulatory protein YycH domain-containing protein</fullName>
    </recommendedName>
</protein>
<keyword evidence="3" id="KW-1185">Reference proteome</keyword>
<dbReference type="Gene3D" id="3.30.310.160">
    <property type="entry name" value="YycH protein, domain 2"/>
    <property type="match status" value="1"/>
</dbReference>